<feature type="domain" description="DUF7801" evidence="6">
    <location>
        <begin position="680"/>
        <end position="828"/>
    </location>
</feature>
<dbReference type="PANTHER" id="PTHR42963">
    <property type="entry name" value="CHROMOSOME PARTITION PROTEIN MUKB"/>
    <property type="match status" value="1"/>
</dbReference>
<feature type="region of interest" description="Disordered" evidence="4">
    <location>
        <begin position="540"/>
        <end position="560"/>
    </location>
</feature>
<keyword evidence="3" id="KW-0175">Coiled coil</keyword>
<name>A0A370U093_9HELO</name>
<sequence length="903" mass="101658">MNGTPPRRKGLPPRPSADLGYGGRGRQDSYEVPDGRDDQLPAKNYSSSRMNPQAQDPPARVVLGGYKADIMNGFEGETPRYNPMNAARPQSSMLLDLNDSIQVHMLVETALGDSKELEILSEGEVDDLKKQCKTLSQRIEQTRQNLMIQSKYRDATKSMSRLYASESKPSPSDTSEHEQANQERLASEKKCEDLASELWMLEKRLMEPQMRLLKHTAGILQMTHKGPKMMSKGAPGRPSVGPSGIPGSPESMYTYSNARNSFEPLPGDDLIFDERSLYRSFNQLDELGESGGESSFPASKEQMDMITKTEQRLEDLNSRLREVIIQNNPQQEEKYGLPPLNRSNGDSAREPGRALQSSLDYLEQGIDAIGREHGEVLDRFDMSQGQMEETLEELNRELHGLLQPYDEIRPEPPQLTGRGLNDQLSYLQNNVTAVQAELARSMNLSSKSNGNQDQMETVMIGLWEIILSGEEEARQRKLERKQNRSMNNLPDDDDDMSSDEGDDPPGPFSLQSFSAKVQWLYSQATKLKDQKKVLQRQIKQQRELNNKSDATKDAEITQKSEELTRTQELLNRTERDADTVREQLGLVMQKLDEVREEKQLRDQARSKDESAAVRAAQEELNNANSSLAALEEELQDLKDDYQISNAEMQTRLSDSETKITHLTQELAVAASAQAAFETSVKEKEKEIEAKELEMENMNMELARLQTEVTIARAELDGAYGSRAQRAAEVAANPAIQKEIDDLTRKNASLAEEITALKTKGTVSTEAEDKMRTLKKELEETIEEYEQMTKASIEWEKDREQLEGVIDKLRDEREQMEAQLSDEKVRWLGMKSPGVDGAVPGPGSTSTTVLKNEFKKMMRDTRAENAKSLRAEQAERRKLEDELRALKRAQGPGKSSLSQSIGSS</sequence>
<feature type="compositionally biased region" description="Basic and acidic residues" evidence="4">
    <location>
        <begin position="174"/>
        <end position="188"/>
    </location>
</feature>
<evidence type="ECO:0000259" key="6">
    <source>
        <dbReference type="Pfam" id="PF25078"/>
    </source>
</evidence>
<dbReference type="Pfam" id="PF15456">
    <property type="entry name" value="Uds1"/>
    <property type="match status" value="1"/>
</dbReference>
<feature type="coiled-coil region" evidence="3">
    <location>
        <begin position="299"/>
        <end position="326"/>
    </location>
</feature>
<dbReference type="STRING" id="2656787.A0A370U093"/>
<dbReference type="EMBL" id="NPIC01000001">
    <property type="protein sequence ID" value="RDL41187.1"/>
    <property type="molecule type" value="Genomic_DNA"/>
</dbReference>
<dbReference type="SUPFAM" id="SSF57997">
    <property type="entry name" value="Tropomyosin"/>
    <property type="match status" value="1"/>
</dbReference>
<feature type="region of interest" description="Disordered" evidence="4">
    <location>
        <begin position="1"/>
        <end position="58"/>
    </location>
</feature>
<dbReference type="Proteomes" id="UP000254866">
    <property type="component" value="Unassembled WGS sequence"/>
</dbReference>
<dbReference type="GeneID" id="43594015"/>
<evidence type="ECO:0000256" key="1">
    <source>
        <dbReference type="ARBA" id="ARBA00022490"/>
    </source>
</evidence>
<feature type="region of interest" description="Disordered" evidence="4">
    <location>
        <begin position="158"/>
        <end position="188"/>
    </location>
</feature>
<dbReference type="PANTHER" id="PTHR42963:SF1">
    <property type="entry name" value="DUF4476 DOMAIN-CONTAINING PROTEIN"/>
    <property type="match status" value="1"/>
</dbReference>
<dbReference type="OrthoDB" id="5569911at2759"/>
<dbReference type="RefSeq" id="XP_031873843.1">
    <property type="nucleotide sequence ID" value="XM_032009789.1"/>
</dbReference>
<reference evidence="7 8" key="1">
    <citation type="journal article" date="2018" name="IMA Fungus">
        <title>IMA Genome-F 9: Draft genome sequence of Annulohypoxylon stygium, Aspergillus mulundensis, Berkeleyomyces basicola (syn. Thielaviopsis basicola), Ceratocystis smalleyi, two Cercospora beticola strains, Coleophoma cylindrospora, Fusarium fracticaudum, Phialophora cf. hyalina, and Morchella septimelata.</title>
        <authorList>
            <person name="Wingfield B.D."/>
            <person name="Bills G.F."/>
            <person name="Dong Y."/>
            <person name="Huang W."/>
            <person name="Nel W.J."/>
            <person name="Swalarsk-Parry B.S."/>
            <person name="Vaghefi N."/>
            <person name="Wilken P.M."/>
            <person name="An Z."/>
            <person name="de Beer Z.W."/>
            <person name="De Vos L."/>
            <person name="Chen L."/>
            <person name="Duong T.A."/>
            <person name="Gao Y."/>
            <person name="Hammerbacher A."/>
            <person name="Kikkert J.R."/>
            <person name="Li Y."/>
            <person name="Li H."/>
            <person name="Li K."/>
            <person name="Li Q."/>
            <person name="Liu X."/>
            <person name="Ma X."/>
            <person name="Naidoo K."/>
            <person name="Pethybridge S.J."/>
            <person name="Sun J."/>
            <person name="Steenkamp E.T."/>
            <person name="van der Nest M.A."/>
            <person name="van Wyk S."/>
            <person name="Wingfield M.J."/>
            <person name="Xiong C."/>
            <person name="Yue Q."/>
            <person name="Zhang X."/>
        </authorList>
    </citation>
    <scope>NUCLEOTIDE SEQUENCE [LARGE SCALE GENOMIC DNA]</scope>
    <source>
        <strain evidence="7 8">BP 5553</strain>
    </source>
</reference>
<keyword evidence="1" id="KW-0963">Cytoplasm</keyword>
<feature type="domain" description="Up-regulated during septation protein 1" evidence="5">
    <location>
        <begin position="103"/>
        <end position="223"/>
    </location>
</feature>
<feature type="compositionally biased region" description="Polar residues" evidence="4">
    <location>
        <begin position="44"/>
        <end position="54"/>
    </location>
</feature>
<dbReference type="Pfam" id="PF25078">
    <property type="entry name" value="DUF7801"/>
    <property type="match status" value="1"/>
</dbReference>
<feature type="compositionally biased region" description="Basic residues" evidence="4">
    <location>
        <begin position="1"/>
        <end position="11"/>
    </location>
</feature>
<evidence type="ECO:0000259" key="5">
    <source>
        <dbReference type="Pfam" id="PF15456"/>
    </source>
</evidence>
<feature type="compositionally biased region" description="Basic and acidic residues" evidence="4">
    <location>
        <begin position="25"/>
        <end position="40"/>
    </location>
</feature>
<comment type="caution">
    <text evidence="7">The sequence shown here is derived from an EMBL/GenBank/DDBJ whole genome shotgun (WGS) entry which is preliminary data.</text>
</comment>
<evidence type="ECO:0000256" key="3">
    <source>
        <dbReference type="SAM" id="Coils"/>
    </source>
</evidence>
<dbReference type="InterPro" id="IPR029191">
    <property type="entry name" value="Uds1"/>
</dbReference>
<dbReference type="InterPro" id="IPR056703">
    <property type="entry name" value="DUF7801"/>
</dbReference>
<dbReference type="AlphaFoldDB" id="A0A370U093"/>
<dbReference type="GO" id="GO:0003677">
    <property type="term" value="F:DNA binding"/>
    <property type="evidence" value="ECO:0007669"/>
    <property type="project" value="UniProtKB-KW"/>
</dbReference>
<evidence type="ECO:0000256" key="2">
    <source>
        <dbReference type="ARBA" id="ARBA00023125"/>
    </source>
</evidence>
<proteinExistence type="predicted"/>
<evidence type="ECO:0000313" key="7">
    <source>
        <dbReference type="EMBL" id="RDL41187.1"/>
    </source>
</evidence>
<feature type="coiled-coil region" evidence="3">
    <location>
        <begin position="861"/>
        <end position="888"/>
    </location>
</feature>
<feature type="compositionally biased region" description="Acidic residues" evidence="4">
    <location>
        <begin position="490"/>
        <end position="503"/>
    </location>
</feature>
<dbReference type="GO" id="GO:0005737">
    <property type="term" value="C:cytoplasm"/>
    <property type="evidence" value="ECO:0007669"/>
    <property type="project" value="TreeGrafter"/>
</dbReference>
<protein>
    <submittedName>
        <fullName evidence="7">Uncharacterized protein</fullName>
    </submittedName>
</protein>
<feature type="region of interest" description="Disordered" evidence="4">
    <location>
        <begin position="476"/>
        <end position="510"/>
    </location>
</feature>
<evidence type="ECO:0000256" key="4">
    <source>
        <dbReference type="SAM" id="MobiDB-lite"/>
    </source>
</evidence>
<keyword evidence="2" id="KW-0238">DNA-binding</keyword>
<accession>A0A370U093</accession>
<gene>
    <name evidence="7" type="ORF">BP5553_01166</name>
</gene>
<dbReference type="Gene3D" id="1.10.287.1490">
    <property type="match status" value="1"/>
</dbReference>
<organism evidence="7 8">
    <name type="scientific">Venustampulla echinocandica</name>
    <dbReference type="NCBI Taxonomy" id="2656787"/>
    <lineage>
        <taxon>Eukaryota</taxon>
        <taxon>Fungi</taxon>
        <taxon>Dikarya</taxon>
        <taxon>Ascomycota</taxon>
        <taxon>Pezizomycotina</taxon>
        <taxon>Leotiomycetes</taxon>
        <taxon>Helotiales</taxon>
        <taxon>Pleuroascaceae</taxon>
        <taxon>Venustampulla</taxon>
    </lineage>
</organism>
<evidence type="ECO:0000313" key="8">
    <source>
        <dbReference type="Proteomes" id="UP000254866"/>
    </source>
</evidence>
<keyword evidence="8" id="KW-1185">Reference proteome</keyword>
<dbReference type="InterPro" id="IPR050308">
    <property type="entry name" value="MukB/SMC"/>
</dbReference>
<feature type="region of interest" description="Disordered" evidence="4">
    <location>
        <begin position="327"/>
        <end position="352"/>
    </location>
</feature>